<feature type="transmembrane region" description="Helical" evidence="6">
    <location>
        <begin position="75"/>
        <end position="94"/>
    </location>
</feature>
<dbReference type="AlphaFoldDB" id="A0A7W0C9I6"/>
<dbReference type="GO" id="GO:0005886">
    <property type="term" value="C:plasma membrane"/>
    <property type="evidence" value="ECO:0007669"/>
    <property type="project" value="UniProtKB-SubCell"/>
</dbReference>
<dbReference type="Pfam" id="PF03899">
    <property type="entry name" value="ATP-synt_I"/>
    <property type="match status" value="1"/>
</dbReference>
<feature type="transmembrane region" description="Helical" evidence="6">
    <location>
        <begin position="7"/>
        <end position="28"/>
    </location>
</feature>
<evidence type="ECO:0000256" key="3">
    <source>
        <dbReference type="ARBA" id="ARBA00022692"/>
    </source>
</evidence>
<name>A0A7W0C9I6_9BACT</name>
<evidence type="ECO:0000313" key="7">
    <source>
        <dbReference type="EMBL" id="MBA2881633.1"/>
    </source>
</evidence>
<proteinExistence type="predicted"/>
<gene>
    <name evidence="7" type="ORF">HNR65_001960</name>
</gene>
<feature type="transmembrane region" description="Helical" evidence="6">
    <location>
        <begin position="100"/>
        <end position="120"/>
    </location>
</feature>
<evidence type="ECO:0000256" key="2">
    <source>
        <dbReference type="ARBA" id="ARBA00022475"/>
    </source>
</evidence>
<dbReference type="EMBL" id="JACDUS010000004">
    <property type="protein sequence ID" value="MBA2881633.1"/>
    <property type="molecule type" value="Genomic_DNA"/>
</dbReference>
<feature type="transmembrane region" description="Helical" evidence="6">
    <location>
        <begin position="34"/>
        <end position="54"/>
    </location>
</feature>
<keyword evidence="2" id="KW-1003">Cell membrane</keyword>
<evidence type="ECO:0000256" key="5">
    <source>
        <dbReference type="ARBA" id="ARBA00023136"/>
    </source>
</evidence>
<comment type="caution">
    <text evidence="7">The sequence shown here is derived from an EMBL/GenBank/DDBJ whole genome shotgun (WGS) entry which is preliminary data.</text>
</comment>
<comment type="subcellular location">
    <subcellularLocation>
        <location evidence="1">Cell membrane</location>
        <topology evidence="1">Multi-pass membrane protein</topology>
    </subcellularLocation>
</comment>
<evidence type="ECO:0000256" key="4">
    <source>
        <dbReference type="ARBA" id="ARBA00022989"/>
    </source>
</evidence>
<protein>
    <submittedName>
        <fullName evidence="7">Large-conductance mechanosensitive channel</fullName>
    </submittedName>
</protein>
<dbReference type="Proteomes" id="UP000525298">
    <property type="component" value="Unassembled WGS sequence"/>
</dbReference>
<accession>A0A7W0C9I6</accession>
<evidence type="ECO:0000256" key="6">
    <source>
        <dbReference type="SAM" id="Phobius"/>
    </source>
</evidence>
<organism evidence="7 8">
    <name type="scientific">Desulfosalsimonas propionicica</name>
    <dbReference type="NCBI Taxonomy" id="332175"/>
    <lineage>
        <taxon>Bacteria</taxon>
        <taxon>Pseudomonadati</taxon>
        <taxon>Thermodesulfobacteriota</taxon>
        <taxon>Desulfobacteria</taxon>
        <taxon>Desulfobacterales</taxon>
        <taxon>Desulfosalsimonadaceae</taxon>
        <taxon>Desulfosalsimonas</taxon>
    </lineage>
</organism>
<keyword evidence="5 6" id="KW-0472">Membrane</keyword>
<sequence>MVIQQRLLKFIMRTNWCLLAAASIVGFAATQLHFAMGIAAGGLIVTLNFHLLYRNLKRSLTPPHIASHNVVLAKYYIRFIMTCFIIFVLIAGGYVEPLGLLIGLSIVVASIMLGTIREFIKLIHREAV</sequence>
<reference evidence="7 8" key="1">
    <citation type="submission" date="2020-07" db="EMBL/GenBank/DDBJ databases">
        <title>Genomic Encyclopedia of Type Strains, Phase IV (KMG-IV): sequencing the most valuable type-strain genomes for metagenomic binning, comparative biology and taxonomic classification.</title>
        <authorList>
            <person name="Goeker M."/>
        </authorList>
    </citation>
    <scope>NUCLEOTIDE SEQUENCE [LARGE SCALE GENOMIC DNA]</scope>
    <source>
        <strain evidence="7 8">DSM 17721</strain>
    </source>
</reference>
<keyword evidence="8" id="KW-1185">Reference proteome</keyword>
<evidence type="ECO:0000256" key="1">
    <source>
        <dbReference type="ARBA" id="ARBA00004651"/>
    </source>
</evidence>
<evidence type="ECO:0000313" key="8">
    <source>
        <dbReference type="Proteomes" id="UP000525298"/>
    </source>
</evidence>
<dbReference type="RefSeq" id="WP_181551274.1">
    <property type="nucleotide sequence ID" value="NZ_JACDUS010000004.1"/>
</dbReference>
<keyword evidence="4 6" id="KW-1133">Transmembrane helix</keyword>
<keyword evidence="3 6" id="KW-0812">Transmembrane</keyword>
<dbReference type="InterPro" id="IPR005598">
    <property type="entry name" value="ATP_synth_I"/>
</dbReference>